<dbReference type="AlphaFoldDB" id="A0A9Q1C0K2"/>
<proteinExistence type="predicted"/>
<dbReference type="EMBL" id="JAIZAY010000009">
    <property type="protein sequence ID" value="KAJ8035856.1"/>
    <property type="molecule type" value="Genomic_DNA"/>
</dbReference>
<accession>A0A9Q1C0K2</accession>
<reference evidence="1" key="1">
    <citation type="submission" date="2021-10" db="EMBL/GenBank/DDBJ databases">
        <title>Tropical sea cucumber genome reveals ecological adaptation and Cuvierian tubules defense mechanism.</title>
        <authorList>
            <person name="Chen T."/>
        </authorList>
    </citation>
    <scope>NUCLEOTIDE SEQUENCE</scope>
    <source>
        <strain evidence="1">Nanhai2018</strain>
        <tissue evidence="1">Muscle</tissue>
    </source>
</reference>
<comment type="caution">
    <text evidence="1">The sequence shown here is derived from an EMBL/GenBank/DDBJ whole genome shotgun (WGS) entry which is preliminary data.</text>
</comment>
<evidence type="ECO:0000313" key="1">
    <source>
        <dbReference type="EMBL" id="KAJ8035856.1"/>
    </source>
</evidence>
<gene>
    <name evidence="1" type="ORF">HOLleu_19663</name>
</gene>
<dbReference type="Proteomes" id="UP001152320">
    <property type="component" value="Chromosome 9"/>
</dbReference>
<organism evidence="1 2">
    <name type="scientific">Holothuria leucospilota</name>
    <name type="common">Black long sea cucumber</name>
    <name type="synonym">Mertensiothuria leucospilota</name>
    <dbReference type="NCBI Taxonomy" id="206669"/>
    <lineage>
        <taxon>Eukaryota</taxon>
        <taxon>Metazoa</taxon>
        <taxon>Echinodermata</taxon>
        <taxon>Eleutherozoa</taxon>
        <taxon>Echinozoa</taxon>
        <taxon>Holothuroidea</taxon>
        <taxon>Aspidochirotacea</taxon>
        <taxon>Aspidochirotida</taxon>
        <taxon>Holothuriidae</taxon>
        <taxon>Holothuria</taxon>
    </lineage>
</organism>
<name>A0A9Q1C0K2_HOLLE</name>
<protein>
    <submittedName>
        <fullName evidence="1">Uncharacterized protein</fullName>
    </submittedName>
</protein>
<evidence type="ECO:0000313" key="2">
    <source>
        <dbReference type="Proteomes" id="UP001152320"/>
    </source>
</evidence>
<sequence length="208" mass="22594">MCVCALTNVALAGTGAAGENSALACLCYLMRGAKLTKLPENLITAKRNHTRLHVCLGVQSTLQHVHLLSSMQAASLLGAFPTGSFARTPKGIECVYVCPHALDMFYKLTNFDKDQPKNLQTVAFKPMFTDRLTDRLTDSLTDSIAMTIAQLVELKTHCGMKSQNSLPLKDPVCFISAGNHMTTIYNRQDTTDTQIQPFDAAPATNGTI</sequence>
<keyword evidence="2" id="KW-1185">Reference proteome</keyword>